<accession>L8X624</accession>
<dbReference type="GO" id="GO:0000811">
    <property type="term" value="C:GINS complex"/>
    <property type="evidence" value="ECO:0007669"/>
    <property type="project" value="UniProtKB-UniRule"/>
</dbReference>
<evidence type="ECO:0000256" key="1">
    <source>
        <dbReference type="ARBA" id="ARBA00004123"/>
    </source>
</evidence>
<evidence type="ECO:0000256" key="6">
    <source>
        <dbReference type="RuleBase" id="RU368085"/>
    </source>
</evidence>
<keyword evidence="5 6" id="KW-0539">Nucleus</keyword>
<dbReference type="Pfam" id="PF05916">
    <property type="entry name" value="Sld5"/>
    <property type="match status" value="1"/>
</dbReference>
<dbReference type="STRING" id="983506.L8X624"/>
<feature type="domain" description="DNA replication complex GINS protein PSF1 C-terminal" evidence="8">
    <location>
        <begin position="175"/>
        <end position="223"/>
    </location>
</feature>
<dbReference type="PANTHER" id="PTHR12914">
    <property type="entry name" value="PARTNER OF SLD5"/>
    <property type="match status" value="1"/>
</dbReference>
<evidence type="ECO:0000313" key="9">
    <source>
        <dbReference type="EMBL" id="ELU44483.1"/>
    </source>
</evidence>
<proteinExistence type="inferred from homology"/>
<evidence type="ECO:0000256" key="5">
    <source>
        <dbReference type="ARBA" id="ARBA00023242"/>
    </source>
</evidence>
<evidence type="ECO:0000256" key="2">
    <source>
        <dbReference type="ARBA" id="ARBA00006677"/>
    </source>
</evidence>
<evidence type="ECO:0000259" key="7">
    <source>
        <dbReference type="Pfam" id="PF05916"/>
    </source>
</evidence>
<dbReference type="Pfam" id="PF24997">
    <property type="entry name" value="PSF1_C"/>
    <property type="match status" value="1"/>
</dbReference>
<comment type="similarity">
    <text evidence="2 6">Belongs to the GINS1/PSF1 family.</text>
</comment>
<dbReference type="InterPro" id="IPR036224">
    <property type="entry name" value="GINS_bundle-like_dom_sf"/>
</dbReference>
<evidence type="ECO:0000259" key="8">
    <source>
        <dbReference type="Pfam" id="PF24997"/>
    </source>
</evidence>
<dbReference type="CDD" id="cd21696">
    <property type="entry name" value="GINS_B_Psf1"/>
    <property type="match status" value="1"/>
</dbReference>
<comment type="caution">
    <text evidence="9">The sequence shown here is derived from an EMBL/GenBank/DDBJ whole genome shotgun (WGS) entry which is preliminary data.</text>
</comment>
<feature type="domain" description="GINS subunit" evidence="7">
    <location>
        <begin position="70"/>
        <end position="159"/>
    </location>
</feature>
<dbReference type="InterPro" id="IPR056783">
    <property type="entry name" value="PSF1_C"/>
</dbReference>
<comment type="function">
    <text evidence="6">Required for correct functioning of the GINS complex, a complex that plays an essential role in the initiation of DNA replication, and progression of DNA replication forks. GINS complex seems to bind preferentially to single-stranded DNA.</text>
</comment>
<comment type="subunit">
    <text evidence="6">Component of the GINS complex.</text>
</comment>
<dbReference type="Gene3D" id="1.20.58.1030">
    <property type="match status" value="1"/>
</dbReference>
<dbReference type="SUPFAM" id="SSF158573">
    <property type="entry name" value="GINS helical bundle-like"/>
    <property type="match status" value="1"/>
</dbReference>
<reference evidence="9 10" key="1">
    <citation type="journal article" date="2013" name="Nat. Commun.">
        <title>The evolution and pathogenic mechanisms of the rice sheath blight pathogen.</title>
        <authorList>
            <person name="Zheng A."/>
            <person name="Lin R."/>
            <person name="Xu L."/>
            <person name="Qin P."/>
            <person name="Tang C."/>
            <person name="Ai P."/>
            <person name="Zhang D."/>
            <person name="Liu Y."/>
            <person name="Sun Z."/>
            <person name="Feng H."/>
            <person name="Wang Y."/>
            <person name="Chen Y."/>
            <person name="Liang X."/>
            <person name="Fu R."/>
            <person name="Li Q."/>
            <person name="Zhang J."/>
            <person name="Yu X."/>
            <person name="Xie Z."/>
            <person name="Ding L."/>
            <person name="Guan P."/>
            <person name="Tang J."/>
            <person name="Liang Y."/>
            <person name="Wang S."/>
            <person name="Deng Q."/>
            <person name="Li S."/>
            <person name="Zhu J."/>
            <person name="Wang L."/>
            <person name="Liu H."/>
            <person name="Li P."/>
        </authorList>
    </citation>
    <scope>NUCLEOTIDE SEQUENCE [LARGE SCALE GENOMIC DNA]</scope>
    <source>
        <strain evidence="10">AG-1 IA</strain>
    </source>
</reference>
<dbReference type="Proteomes" id="UP000011668">
    <property type="component" value="Unassembled WGS sequence"/>
</dbReference>
<dbReference type="HOGENOM" id="CLU_079191_1_0_1"/>
<keyword evidence="10" id="KW-1185">Reference proteome</keyword>
<organism evidence="9 10">
    <name type="scientific">Thanatephorus cucumeris (strain AG1-IA)</name>
    <name type="common">Rice sheath blight fungus</name>
    <name type="synonym">Rhizoctonia solani</name>
    <dbReference type="NCBI Taxonomy" id="983506"/>
    <lineage>
        <taxon>Eukaryota</taxon>
        <taxon>Fungi</taxon>
        <taxon>Dikarya</taxon>
        <taxon>Basidiomycota</taxon>
        <taxon>Agaricomycotina</taxon>
        <taxon>Agaricomycetes</taxon>
        <taxon>Cantharellales</taxon>
        <taxon>Ceratobasidiaceae</taxon>
        <taxon>Rhizoctonia</taxon>
        <taxon>Rhizoctonia solani AG-1</taxon>
    </lineage>
</organism>
<evidence type="ECO:0000256" key="3">
    <source>
        <dbReference type="ARBA" id="ARBA00015143"/>
    </source>
</evidence>
<evidence type="ECO:0000313" key="10">
    <source>
        <dbReference type="Proteomes" id="UP000011668"/>
    </source>
</evidence>
<protein>
    <recommendedName>
        <fullName evidence="3 6">DNA replication complex GINS protein PSF1</fullName>
    </recommendedName>
</protein>
<keyword evidence="4 6" id="KW-0235">DNA replication</keyword>
<dbReference type="GO" id="GO:1902983">
    <property type="term" value="P:DNA strand elongation involved in mitotic DNA replication"/>
    <property type="evidence" value="ECO:0007669"/>
    <property type="project" value="TreeGrafter"/>
</dbReference>
<evidence type="ECO:0000256" key="4">
    <source>
        <dbReference type="ARBA" id="ARBA00022705"/>
    </source>
</evidence>
<dbReference type="AlphaFoldDB" id="L8X624"/>
<comment type="subcellular location">
    <subcellularLocation>
        <location evidence="1 6">Nucleus</location>
    </subcellularLocation>
</comment>
<dbReference type="EMBL" id="AFRT01000300">
    <property type="protein sequence ID" value="ELU44483.1"/>
    <property type="molecule type" value="Genomic_DNA"/>
</dbReference>
<dbReference type="InterPro" id="IPR021151">
    <property type="entry name" value="GINS_A"/>
</dbReference>
<dbReference type="OrthoDB" id="10252587at2759"/>
<gene>
    <name evidence="9" type="ORF">AG1IA_01480</name>
</gene>
<dbReference type="OMA" id="MFCEKAT"/>
<dbReference type="PANTHER" id="PTHR12914:SF2">
    <property type="entry name" value="DNA REPLICATION COMPLEX GINS PROTEIN PSF1"/>
    <property type="match status" value="1"/>
</dbReference>
<dbReference type="InterPro" id="IPR005339">
    <property type="entry name" value="GINS_Psf1"/>
</dbReference>
<sequence>MRGLQGIPVIGFRGRKCVYIHEAMFGDQALSLIVEAKRGDLTGNLPKYNDETVRNSIRELRNLNNDLSSYTDAFPDTDELPPTEMLCTSTFYHEGVQRTKRCLLAYHVHRIEKLKELYWSFGGVLQPIIGDSALRDRLAPHEIDFLREYHAMVMDYKSDFVDVLDISAGIARPPKDLHVQVMVIRECGAIHTELGTIDFQKGQRYLVRRVDVEHLIVQGYLEEV</sequence>
<dbReference type="CDD" id="cd11710">
    <property type="entry name" value="GINS_A_psf1"/>
    <property type="match status" value="1"/>
</dbReference>
<name>L8X624_THACA</name>